<dbReference type="RefSeq" id="WP_151135998.1">
    <property type="nucleotide sequence ID" value="NZ_CP043311.1"/>
</dbReference>
<name>A0A5J6QPF7_9GAMM</name>
<comment type="similarity">
    <text evidence="1">Belongs to the PhzF family.</text>
</comment>
<keyword evidence="2" id="KW-0413">Isomerase</keyword>
<dbReference type="KEGG" id="plal:FXN65_20925"/>
<evidence type="ECO:0000313" key="5">
    <source>
        <dbReference type="Proteomes" id="UP000327179"/>
    </source>
</evidence>
<dbReference type="AlphaFoldDB" id="A0A5J6QPF7"/>
<dbReference type="NCBIfam" id="TIGR00654">
    <property type="entry name" value="PhzF_family"/>
    <property type="match status" value="1"/>
</dbReference>
<evidence type="ECO:0000313" key="4">
    <source>
        <dbReference type="EMBL" id="QEY64400.1"/>
    </source>
</evidence>
<evidence type="ECO:0000256" key="3">
    <source>
        <dbReference type="PIRSR" id="PIRSR016184-1"/>
    </source>
</evidence>
<proteinExistence type="inferred from homology"/>
<dbReference type="PANTHER" id="PTHR13774">
    <property type="entry name" value="PHENAZINE BIOSYNTHESIS PROTEIN"/>
    <property type="match status" value="1"/>
</dbReference>
<feature type="active site" evidence="3">
    <location>
        <position position="46"/>
    </location>
</feature>
<organism evidence="4 5">
    <name type="scientific">Metapseudomonas lalkuanensis</name>
    <dbReference type="NCBI Taxonomy" id="2604832"/>
    <lineage>
        <taxon>Bacteria</taxon>
        <taxon>Pseudomonadati</taxon>
        <taxon>Pseudomonadota</taxon>
        <taxon>Gammaproteobacteria</taxon>
        <taxon>Pseudomonadales</taxon>
        <taxon>Pseudomonadaceae</taxon>
        <taxon>Metapseudomonas</taxon>
    </lineage>
</organism>
<evidence type="ECO:0000256" key="2">
    <source>
        <dbReference type="ARBA" id="ARBA00023235"/>
    </source>
</evidence>
<dbReference type="EMBL" id="CP043311">
    <property type="protein sequence ID" value="QEY64400.1"/>
    <property type="molecule type" value="Genomic_DNA"/>
</dbReference>
<dbReference type="PIRSF" id="PIRSF016184">
    <property type="entry name" value="PhzC_PhzF"/>
    <property type="match status" value="1"/>
</dbReference>
<keyword evidence="5" id="KW-1185">Reference proteome</keyword>
<dbReference type="Gene3D" id="3.10.310.10">
    <property type="entry name" value="Diaminopimelate Epimerase, Chain A, domain 1"/>
    <property type="match status" value="2"/>
</dbReference>
<dbReference type="GO" id="GO:0005737">
    <property type="term" value="C:cytoplasm"/>
    <property type="evidence" value="ECO:0007669"/>
    <property type="project" value="TreeGrafter"/>
</dbReference>
<accession>A0A5J6QPF7</accession>
<protein>
    <submittedName>
        <fullName evidence="4">PhzF family phenazine biosynthesis protein</fullName>
    </submittedName>
</protein>
<reference evidence="4 5" key="1">
    <citation type="submission" date="2019-08" db="EMBL/GenBank/DDBJ databases">
        <title>Whole-genome Sequencing of e-waste polymer degrading bacterium Pseudomonas sp. strain PE08.</title>
        <authorList>
            <person name="Kirdat K."/>
            <person name="Debbarma P."/>
            <person name="Narawade N."/>
            <person name="Suyal D."/>
            <person name="Thorat V."/>
            <person name="Shouche Y."/>
            <person name="Goel R."/>
            <person name="Yadav A."/>
        </authorList>
    </citation>
    <scope>NUCLEOTIDE SEQUENCE [LARGE SCALE GENOMIC DNA]</scope>
    <source>
        <strain evidence="4 5">PE08</strain>
    </source>
</reference>
<dbReference type="InterPro" id="IPR003719">
    <property type="entry name" value="Phenazine_PhzF-like"/>
</dbReference>
<evidence type="ECO:0000256" key="1">
    <source>
        <dbReference type="ARBA" id="ARBA00008270"/>
    </source>
</evidence>
<dbReference type="PANTHER" id="PTHR13774:SF17">
    <property type="entry name" value="PHENAZINE BIOSYNTHESIS-LIKE DOMAIN-CONTAINING PROTEIN"/>
    <property type="match status" value="1"/>
</dbReference>
<gene>
    <name evidence="4" type="ORF">FXN65_20925</name>
</gene>
<sequence length="260" mass="28766">MQLEFHQVDAFTQRPFGGNPAVVYRLDAWLDDQLMQRIAAEHNLSETAFLVKEGSAWHIRWFTPKAEVPLCGHATLASAHVLFELYQEPGDRLEFMSKSGELRVSREEEGRLALDFPAQVPREVGVTLELEHALGVAPVDALGANFLLAVLDSEQAVRECTPDFKALAKLPWSGVIVTAPGMKHDFVSRFFAPLIGIDEDPVTGAAHCALIPYWANRLGKRVLRAEQCSARSGDLWCRLDGDRVSIAGHSVLVASGRLWI</sequence>
<dbReference type="Proteomes" id="UP000327179">
    <property type="component" value="Chromosome"/>
</dbReference>
<dbReference type="SUPFAM" id="SSF54506">
    <property type="entry name" value="Diaminopimelate epimerase-like"/>
    <property type="match status" value="1"/>
</dbReference>
<dbReference type="GO" id="GO:0016853">
    <property type="term" value="F:isomerase activity"/>
    <property type="evidence" value="ECO:0007669"/>
    <property type="project" value="UniProtKB-KW"/>
</dbReference>
<dbReference type="Pfam" id="PF02567">
    <property type="entry name" value="PhzC-PhzF"/>
    <property type="match status" value="1"/>
</dbReference>